<evidence type="ECO:0000256" key="1">
    <source>
        <dbReference type="ARBA" id="ARBA00005254"/>
    </source>
</evidence>
<dbReference type="Pfam" id="PF00378">
    <property type="entry name" value="ECH_1"/>
    <property type="match status" value="1"/>
</dbReference>
<dbReference type="Proteomes" id="UP000063229">
    <property type="component" value="Chromosome"/>
</dbReference>
<keyword evidence="4" id="KW-1185">Reference proteome</keyword>
<accession>A0A0X1T6A0</accession>
<dbReference type="GO" id="GO:0006635">
    <property type="term" value="P:fatty acid beta-oxidation"/>
    <property type="evidence" value="ECO:0007669"/>
    <property type="project" value="TreeGrafter"/>
</dbReference>
<dbReference type="RefSeq" id="WP_060783674.1">
    <property type="nucleotide sequence ID" value="NZ_CP014135.1"/>
</dbReference>
<reference evidence="3 4" key="1">
    <citation type="submission" date="2016-01" db="EMBL/GenBank/DDBJ databases">
        <authorList>
            <person name="McClelland M."/>
            <person name="Jain A."/>
            <person name="Saraogi P."/>
            <person name="Mendelson R."/>
            <person name="Westerman R."/>
            <person name="SanMiguel P."/>
            <person name="Csonka L."/>
        </authorList>
    </citation>
    <scope>NUCLEOTIDE SEQUENCE [LARGE SCALE GENOMIC DNA]</scope>
    <source>
        <strain evidence="3 4">NCPPB 2472</strain>
    </source>
</reference>
<dbReference type="CDD" id="cd06558">
    <property type="entry name" value="crotonase-like"/>
    <property type="match status" value="1"/>
</dbReference>
<dbReference type="InterPro" id="IPR014748">
    <property type="entry name" value="Enoyl-CoA_hydra_C"/>
</dbReference>
<dbReference type="PANTHER" id="PTHR11941">
    <property type="entry name" value="ENOYL-COA HYDRATASE-RELATED"/>
    <property type="match status" value="1"/>
</dbReference>
<evidence type="ECO:0000313" key="4">
    <source>
        <dbReference type="Proteomes" id="UP000063229"/>
    </source>
</evidence>
<name>A0A0X1T6A0_PSEAA</name>
<dbReference type="InterPro" id="IPR001753">
    <property type="entry name" value="Enoyl-CoA_hydra/iso"/>
</dbReference>
<dbReference type="NCBIfam" id="NF006699">
    <property type="entry name" value="PRK09245.1"/>
    <property type="match status" value="1"/>
</dbReference>
<evidence type="ECO:0000313" key="3">
    <source>
        <dbReference type="EMBL" id="AMB87585.1"/>
    </source>
</evidence>
<dbReference type="GO" id="GO:0016829">
    <property type="term" value="F:lyase activity"/>
    <property type="evidence" value="ECO:0007669"/>
    <property type="project" value="UniProtKB-KW"/>
</dbReference>
<dbReference type="Gene3D" id="3.90.226.10">
    <property type="entry name" value="2-enoyl-CoA Hydratase, Chain A, domain 1"/>
    <property type="match status" value="1"/>
</dbReference>
<dbReference type="STRING" id="46677.AWM79_20720"/>
<dbReference type="EMBL" id="CP014135">
    <property type="protein sequence ID" value="AMB87585.1"/>
    <property type="molecule type" value="Genomic_DNA"/>
</dbReference>
<gene>
    <name evidence="3" type="ORF">AWM79_20720</name>
</gene>
<organism evidence="3 4">
    <name type="scientific">Pseudomonas agarici</name>
    <dbReference type="NCBI Taxonomy" id="46677"/>
    <lineage>
        <taxon>Bacteria</taxon>
        <taxon>Pseudomonadati</taxon>
        <taxon>Pseudomonadota</taxon>
        <taxon>Gammaproteobacteria</taxon>
        <taxon>Pseudomonadales</taxon>
        <taxon>Pseudomonadaceae</taxon>
        <taxon>Pseudomonas</taxon>
    </lineage>
</organism>
<sequence length="266" mass="28916">MNDFLIYEQVDGIVTLTMNRADERNALSEEVQMLEFVDVCNKITRDASVRLVILTGAGTAFSAGGNVKHMRDKKSFSAGSPLQIRNAYRNGIQQIPLALYNLEVPTIAAVNGHAIGAGMDLACMCDIRIASENAKFASSFAKLGIVPADGGAWLLSRTIGPAKALELMLTCETIDAHEAKAIGLVTKVTAHERLMTEVLEFAQRITCLAPQTLRLTKRLLRESQHVSLANSLELASAYQALAHHSADHDEAVNAFLEKRTPVFVGR</sequence>
<keyword evidence="2" id="KW-0456">Lyase</keyword>
<dbReference type="InterPro" id="IPR029045">
    <property type="entry name" value="ClpP/crotonase-like_dom_sf"/>
</dbReference>
<protein>
    <submittedName>
        <fullName evidence="3">Enoyl-CoA hydratase</fullName>
    </submittedName>
</protein>
<dbReference type="KEGG" id="pagb:AWM79_20720"/>
<comment type="similarity">
    <text evidence="1">Belongs to the enoyl-CoA hydratase/isomerase family.</text>
</comment>
<dbReference type="AlphaFoldDB" id="A0A0X1T6A0"/>
<dbReference type="PANTHER" id="PTHR11941:SF54">
    <property type="entry name" value="ENOYL-COA HYDRATASE, MITOCHONDRIAL"/>
    <property type="match status" value="1"/>
</dbReference>
<dbReference type="SUPFAM" id="SSF52096">
    <property type="entry name" value="ClpP/crotonase"/>
    <property type="match status" value="1"/>
</dbReference>
<proteinExistence type="inferred from homology"/>
<evidence type="ECO:0000256" key="2">
    <source>
        <dbReference type="ARBA" id="ARBA00023239"/>
    </source>
</evidence>
<dbReference type="Gene3D" id="1.10.12.10">
    <property type="entry name" value="Lyase 2-enoyl-coa Hydratase, Chain A, domain 2"/>
    <property type="match status" value="1"/>
</dbReference>